<dbReference type="Gene3D" id="1.20.1280.50">
    <property type="match status" value="1"/>
</dbReference>
<dbReference type="HOGENOM" id="CLU_525856_0_0_1"/>
<dbReference type="PANTHER" id="PTHR38926:SF5">
    <property type="entry name" value="F-BOX AND LEUCINE-RICH REPEAT PROTEIN 6"/>
    <property type="match status" value="1"/>
</dbReference>
<proteinExistence type="predicted"/>
<keyword evidence="2" id="KW-1185">Reference proteome</keyword>
<name>A0A067QFS3_9AGAM</name>
<accession>A0A067QFS3</accession>
<dbReference type="Proteomes" id="UP000027265">
    <property type="component" value="Unassembled WGS sequence"/>
</dbReference>
<evidence type="ECO:0000313" key="2">
    <source>
        <dbReference type="Proteomes" id="UP000027265"/>
    </source>
</evidence>
<dbReference type="STRING" id="933084.A0A067QFS3"/>
<protein>
    <recommendedName>
        <fullName evidence="3">F-box domain-containing protein</fullName>
    </recommendedName>
</protein>
<evidence type="ECO:0000313" key="1">
    <source>
        <dbReference type="EMBL" id="KDQ65020.1"/>
    </source>
</evidence>
<evidence type="ECO:0008006" key="3">
    <source>
        <dbReference type="Google" id="ProtNLM"/>
    </source>
</evidence>
<dbReference type="PANTHER" id="PTHR38926">
    <property type="entry name" value="F-BOX DOMAIN CONTAINING PROTEIN, EXPRESSED"/>
    <property type="match status" value="1"/>
</dbReference>
<dbReference type="InParanoid" id="A0A067QFS3"/>
<organism evidence="1 2">
    <name type="scientific">Jaapia argillacea MUCL 33604</name>
    <dbReference type="NCBI Taxonomy" id="933084"/>
    <lineage>
        <taxon>Eukaryota</taxon>
        <taxon>Fungi</taxon>
        <taxon>Dikarya</taxon>
        <taxon>Basidiomycota</taxon>
        <taxon>Agaricomycotina</taxon>
        <taxon>Agaricomycetes</taxon>
        <taxon>Agaricomycetidae</taxon>
        <taxon>Jaapiales</taxon>
        <taxon>Jaapiaceae</taxon>
        <taxon>Jaapia</taxon>
    </lineage>
</organism>
<dbReference type="AlphaFoldDB" id="A0A067QFS3"/>
<reference evidence="2" key="1">
    <citation type="journal article" date="2014" name="Proc. Natl. Acad. Sci. U.S.A.">
        <title>Extensive sampling of basidiomycete genomes demonstrates inadequacy of the white-rot/brown-rot paradigm for wood decay fungi.</title>
        <authorList>
            <person name="Riley R."/>
            <person name="Salamov A.A."/>
            <person name="Brown D.W."/>
            <person name="Nagy L.G."/>
            <person name="Floudas D."/>
            <person name="Held B.W."/>
            <person name="Levasseur A."/>
            <person name="Lombard V."/>
            <person name="Morin E."/>
            <person name="Otillar R."/>
            <person name="Lindquist E.A."/>
            <person name="Sun H."/>
            <person name="LaButti K.M."/>
            <person name="Schmutz J."/>
            <person name="Jabbour D."/>
            <person name="Luo H."/>
            <person name="Baker S.E."/>
            <person name="Pisabarro A.G."/>
            <person name="Walton J.D."/>
            <person name="Blanchette R.A."/>
            <person name="Henrissat B."/>
            <person name="Martin F."/>
            <person name="Cullen D."/>
            <person name="Hibbett D.S."/>
            <person name="Grigoriev I.V."/>
        </authorList>
    </citation>
    <scope>NUCLEOTIDE SEQUENCE [LARGE SCALE GENOMIC DNA]</scope>
    <source>
        <strain evidence="2">MUCL 33604</strain>
    </source>
</reference>
<dbReference type="OrthoDB" id="2692326at2759"/>
<dbReference type="EMBL" id="KL197709">
    <property type="protein sequence ID" value="KDQ65020.1"/>
    <property type="molecule type" value="Genomic_DNA"/>
</dbReference>
<gene>
    <name evidence="1" type="ORF">JAAARDRAFT_28683</name>
</gene>
<sequence>MDYDVKDPEFDEPCPISLPLDKLVVEIDEEITKYVETLAMHTEALRVLRSRRNTQAPIARLPDEILINIFYRRASPCIPRWRARGYLWMTITHVCRYWRAVALEYANPEVVEGSAPTQRLSPVSETVAEIDREIADLSDILDSDREALRTLRSRRNSRTIIAGPPDEILADIFCRNATHPPLHAARRQPRHFLWIAVSHVCQHWRKVALECPRLWSTIIFCFPRWVQRMLQRSQQAPLIIKAQSGICSSGIVRLVLEHIERVREIRLIFPPSSLQNILFFVSDSANLLETMELVAEPPTVGEAIKIIIPFEAPSLHSFEMTGYPIREDSPIFKSGNLTHLSIKFLEDPLQQGVPMVDLLTILDSTPKLESLCLTFALPPNGSETISPSLREVPLRCLQKLEIECANWITFANFMNHLVIPNVTSLFLKLLSPPTEEEDLSTLLSFITPHSAGMFGSVASAMDGGKSSFVLEFKPLDEATAPDPSACVVVYFGDCSGSEELENWLFRALLGPRWTHPGP</sequence>